<dbReference type="PANTHER" id="PTHR37423:SF2">
    <property type="entry name" value="MEMBRANE-BOUND LYTIC MUREIN TRANSGLYCOSYLASE C"/>
    <property type="match status" value="1"/>
</dbReference>
<keyword evidence="4" id="KW-1185">Reference proteome</keyword>
<dbReference type="CDD" id="cd13403">
    <property type="entry name" value="MLTF-like"/>
    <property type="match status" value="1"/>
</dbReference>
<dbReference type="GO" id="GO:0000270">
    <property type="term" value="P:peptidoglycan metabolic process"/>
    <property type="evidence" value="ECO:0007669"/>
    <property type="project" value="InterPro"/>
</dbReference>
<dbReference type="PROSITE" id="PS00922">
    <property type="entry name" value="TRANSGLYCOSYLASE"/>
    <property type="match status" value="1"/>
</dbReference>
<evidence type="ECO:0000259" key="2">
    <source>
        <dbReference type="Pfam" id="PF01464"/>
    </source>
</evidence>
<feature type="domain" description="Transglycosylase SLT" evidence="2">
    <location>
        <begin position="214"/>
        <end position="324"/>
    </location>
</feature>
<dbReference type="Gene3D" id="1.10.530.10">
    <property type="match status" value="1"/>
</dbReference>
<dbReference type="SUPFAM" id="SSF53850">
    <property type="entry name" value="Periplasmic binding protein-like II"/>
    <property type="match status" value="1"/>
</dbReference>
<accession>A0A2U3N437</accession>
<evidence type="ECO:0000256" key="1">
    <source>
        <dbReference type="ARBA" id="ARBA00007734"/>
    </source>
</evidence>
<evidence type="ECO:0000313" key="4">
    <source>
        <dbReference type="Proteomes" id="UP000245974"/>
    </source>
</evidence>
<dbReference type="GO" id="GO:0008933">
    <property type="term" value="F:peptidoglycan lytic transglycosylase activity"/>
    <property type="evidence" value="ECO:0007669"/>
    <property type="project" value="InterPro"/>
</dbReference>
<dbReference type="PANTHER" id="PTHR37423">
    <property type="entry name" value="SOLUBLE LYTIC MUREIN TRANSGLYCOSYLASE-RELATED"/>
    <property type="match status" value="1"/>
</dbReference>
<proteinExistence type="inferred from homology"/>
<dbReference type="Pfam" id="PF01464">
    <property type="entry name" value="SLT"/>
    <property type="match status" value="1"/>
</dbReference>
<sequence>MHSSSTTGTRLGLNSFFHSRPFKIIVLTSALIIPFHSINASKTTQYSRVIHDNKLTVVSVTGTSTVFKNADFQHGFGYDLVRNYAQSLNVKLEFKTVSDNAAALKMVSQGKANFAMTTASLQQIEARHLSAFSATCGDFNSLQKNGLNTDLNWVFKKADDPLASTASGFICQSKQNGAIEQLASFYSRNTVKPEEWNTIQRDLKSRMPLYKASFKQNAQRYDIDWHLLAAIGYQESYLKPNSVSPTGVRGLMMLTNNTAQAMGVSNRSDPVQSIQGGAKYYDQMLSKYQYIPYPDRNWYALVAYNMGPNAVDNVQKRLKAQGKNPNQWINLYDYLNRNQSKNARFKQAVHYVTRIRAYLEHIKTSPKLVEI</sequence>
<name>A0A2U3N437_9GAMM</name>
<dbReference type="AlphaFoldDB" id="A0A2U3N437"/>
<dbReference type="OrthoDB" id="9815002at2"/>
<protein>
    <submittedName>
        <fullName evidence="3">Membrane-bound lytic murein transglycosylase F</fullName>
        <ecNumber evidence="3">4.2.2.-</ecNumber>
    </submittedName>
</protein>
<dbReference type="EMBL" id="OOGT01000290">
    <property type="protein sequence ID" value="SPL72422.1"/>
    <property type="molecule type" value="Genomic_DNA"/>
</dbReference>
<dbReference type="SUPFAM" id="SSF53955">
    <property type="entry name" value="Lysozyme-like"/>
    <property type="match status" value="1"/>
</dbReference>
<dbReference type="InParanoid" id="A0A2U3N437"/>
<reference evidence="4" key="1">
    <citation type="submission" date="2018-03" db="EMBL/GenBank/DDBJ databases">
        <authorList>
            <person name="Blom J."/>
        </authorList>
    </citation>
    <scope>NUCLEOTIDE SEQUENCE [LARGE SCALE GENOMIC DNA]</scope>
    <source>
        <strain evidence="4">KPC-SM-21</strain>
    </source>
</reference>
<comment type="similarity">
    <text evidence="1">Belongs to the transglycosylase Slt family.</text>
</comment>
<evidence type="ECO:0000313" key="3">
    <source>
        <dbReference type="EMBL" id="SPL72422.1"/>
    </source>
</evidence>
<gene>
    <name evidence="3" type="primary">mltF</name>
    <name evidence="3" type="ORF">KPC_3600</name>
</gene>
<dbReference type="InterPro" id="IPR023346">
    <property type="entry name" value="Lysozyme-like_dom_sf"/>
</dbReference>
<dbReference type="Proteomes" id="UP000245974">
    <property type="component" value="Unassembled WGS sequence"/>
</dbReference>
<dbReference type="EC" id="4.2.2.-" evidence="3"/>
<dbReference type="GO" id="GO:0016020">
    <property type="term" value="C:membrane"/>
    <property type="evidence" value="ECO:0007669"/>
    <property type="project" value="InterPro"/>
</dbReference>
<keyword evidence="3" id="KW-0456">Lyase</keyword>
<organism evidence="3 4">
    <name type="scientific">Acinetobacter stercoris</name>
    <dbReference type="NCBI Taxonomy" id="2126983"/>
    <lineage>
        <taxon>Bacteria</taxon>
        <taxon>Pseudomonadati</taxon>
        <taxon>Pseudomonadota</taxon>
        <taxon>Gammaproteobacteria</taxon>
        <taxon>Moraxellales</taxon>
        <taxon>Moraxellaceae</taxon>
        <taxon>Acinetobacter</taxon>
    </lineage>
</organism>
<dbReference type="InterPro" id="IPR008258">
    <property type="entry name" value="Transglycosylase_SLT_dom_1"/>
</dbReference>
<dbReference type="InterPro" id="IPR000189">
    <property type="entry name" value="Transglyc_AS"/>
</dbReference>
<dbReference type="Gene3D" id="3.40.190.10">
    <property type="entry name" value="Periplasmic binding protein-like II"/>
    <property type="match status" value="1"/>
</dbReference>
<dbReference type="RefSeq" id="WP_121975812.1">
    <property type="nucleotide sequence ID" value="NZ_OOGT01000290.1"/>
</dbReference>